<evidence type="ECO:0000313" key="2">
    <source>
        <dbReference type="EMBL" id="ADV81072.1"/>
    </source>
</evidence>
<gene>
    <name evidence="2" type="ordered locus">AciPR4_0234</name>
</gene>
<organism evidence="2 3">
    <name type="scientific">Terriglobus saanensis (strain ATCC BAA-1853 / DSM 23119 / SP1PR4)</name>
    <dbReference type="NCBI Taxonomy" id="401053"/>
    <lineage>
        <taxon>Bacteria</taxon>
        <taxon>Pseudomonadati</taxon>
        <taxon>Acidobacteriota</taxon>
        <taxon>Terriglobia</taxon>
        <taxon>Terriglobales</taxon>
        <taxon>Acidobacteriaceae</taxon>
        <taxon>Terriglobus</taxon>
    </lineage>
</organism>
<dbReference type="EMBL" id="CP002467">
    <property type="protein sequence ID" value="ADV81072.1"/>
    <property type="molecule type" value="Genomic_DNA"/>
</dbReference>
<dbReference type="AlphaFoldDB" id="E8V0K9"/>
<dbReference type="eggNOG" id="ENOG502ZGB2">
    <property type="taxonomic scope" value="Bacteria"/>
</dbReference>
<dbReference type="Proteomes" id="UP000006844">
    <property type="component" value="Chromosome"/>
</dbReference>
<protein>
    <recommendedName>
        <fullName evidence="4">Zinc-finger domain-containing protein</fullName>
    </recommendedName>
</protein>
<evidence type="ECO:0000313" key="3">
    <source>
        <dbReference type="Proteomes" id="UP000006844"/>
    </source>
</evidence>
<name>E8V0K9_TERSS</name>
<dbReference type="OrthoDB" id="123230at2"/>
<dbReference type="HOGENOM" id="CLU_1539287_0_0_0"/>
<sequence>MNSSRTQHLTEEQFAGYMVGDVADAAAAAHLSVCDECRSEVENFGASVQSFNLASMAWSESRPSTSLRVRTSSRAAWRLHPGMTVASWGFATGVLLMSAIPLARHLKHPSRETAPAVLSAQESQKQIEQDNQLLMAVDRELSEQVTSPEQEYGLDKELPQDRQLNSHKRAAKVQ</sequence>
<dbReference type="STRING" id="401053.AciPR4_0234"/>
<accession>E8V0K9</accession>
<dbReference type="KEGG" id="tsa:AciPR4_0234"/>
<proteinExistence type="predicted"/>
<keyword evidence="3" id="KW-1185">Reference proteome</keyword>
<reference evidence="2 3" key="1">
    <citation type="journal article" date="2012" name="Stand. Genomic Sci.">
        <title>Complete genome sequence of Terriglobus saanensis type strain SP1PR4(T), an Acidobacteria from tundra soil.</title>
        <authorList>
            <person name="Rawat S.R."/>
            <person name="Mannisto M.K."/>
            <person name="Starovoytov V."/>
            <person name="Goodwin L."/>
            <person name="Nolan M."/>
            <person name="Hauser L."/>
            <person name="Land M."/>
            <person name="Davenport K.W."/>
            <person name="Woyke T."/>
            <person name="Haggblom M.M."/>
        </authorList>
    </citation>
    <scope>NUCLEOTIDE SEQUENCE</scope>
    <source>
        <strain evidence="3">ATCC BAA-1853 / DSM 23119 / SP1PR4</strain>
    </source>
</reference>
<feature type="region of interest" description="Disordered" evidence="1">
    <location>
        <begin position="142"/>
        <end position="174"/>
    </location>
</feature>
<feature type="compositionally biased region" description="Basic residues" evidence="1">
    <location>
        <begin position="165"/>
        <end position="174"/>
    </location>
</feature>
<evidence type="ECO:0008006" key="4">
    <source>
        <dbReference type="Google" id="ProtNLM"/>
    </source>
</evidence>
<dbReference type="RefSeq" id="WP_013566805.1">
    <property type="nucleotide sequence ID" value="NC_014963.1"/>
</dbReference>
<evidence type="ECO:0000256" key="1">
    <source>
        <dbReference type="SAM" id="MobiDB-lite"/>
    </source>
</evidence>